<dbReference type="PANTHER" id="PTHR34980">
    <property type="entry name" value="INNER MEMBRANE PROTEIN-RELATED-RELATED"/>
    <property type="match status" value="1"/>
</dbReference>
<dbReference type="EMBL" id="CP092085">
    <property type="protein sequence ID" value="UUN97620.1"/>
    <property type="molecule type" value="Genomic_DNA"/>
</dbReference>
<evidence type="ECO:0000313" key="2">
    <source>
        <dbReference type="Proteomes" id="UP000644140"/>
    </source>
</evidence>
<reference evidence="1" key="1">
    <citation type="submission" date="2022-02" db="EMBL/GenBank/DDBJ databases">
        <title>Characterization of Tn125 harboring carbapenem-resistant Acinetobacter bereziniae clinical isolates.</title>
        <authorList>
            <person name="Wong N.-K."/>
            <person name="Pan Q."/>
        </authorList>
    </citation>
    <scope>NUCLEOTIDE SEQUENCE</scope>
    <source>
        <strain evidence="1">GD03393</strain>
    </source>
</reference>
<dbReference type="Proteomes" id="UP000644140">
    <property type="component" value="Chromosome"/>
</dbReference>
<proteinExistence type="predicted"/>
<dbReference type="SUPFAM" id="SSF54523">
    <property type="entry name" value="Pili subunits"/>
    <property type="match status" value="1"/>
</dbReference>
<dbReference type="Pfam" id="PF05656">
    <property type="entry name" value="DUF805"/>
    <property type="match status" value="1"/>
</dbReference>
<evidence type="ECO:0000313" key="1">
    <source>
        <dbReference type="EMBL" id="UUN97620.1"/>
    </source>
</evidence>
<dbReference type="InterPro" id="IPR008523">
    <property type="entry name" value="DUF805"/>
</dbReference>
<dbReference type="Gene3D" id="3.30.700.10">
    <property type="entry name" value="Glycoprotein, Type 4 Pilin"/>
    <property type="match status" value="1"/>
</dbReference>
<organism evidence="1 2">
    <name type="scientific">Acinetobacter bereziniae</name>
    <name type="common">Acinetobacter genomosp. 10</name>
    <dbReference type="NCBI Taxonomy" id="106648"/>
    <lineage>
        <taxon>Bacteria</taxon>
        <taxon>Pseudomonadati</taxon>
        <taxon>Pseudomonadota</taxon>
        <taxon>Gammaproteobacteria</taxon>
        <taxon>Moraxellales</taxon>
        <taxon>Moraxellaceae</taxon>
        <taxon>Acinetobacter</taxon>
    </lineage>
</organism>
<dbReference type="PANTHER" id="PTHR34980:SF3">
    <property type="entry name" value="BLR8105 PROTEIN"/>
    <property type="match status" value="1"/>
</dbReference>
<dbReference type="AlphaFoldDB" id="A0A8I1AHM4"/>
<name>A0A8I1AHM4_ACIBZ</name>
<dbReference type="GO" id="GO:0005886">
    <property type="term" value="C:plasma membrane"/>
    <property type="evidence" value="ECO:0007669"/>
    <property type="project" value="TreeGrafter"/>
</dbReference>
<accession>A0A8I1AHM4</accession>
<gene>
    <name evidence="1" type="ORF">I9054_020235</name>
</gene>
<dbReference type="RefSeq" id="WP_121774329.1">
    <property type="nucleotide sequence ID" value="NZ_BKNL01000037.1"/>
</dbReference>
<sequence>MSSNFQSHDSGLNANGRFGRLSYLGWNMLTFLITIIAAVLFSIICAIVAPNFLSTATINGNLSISLLFIVGIFYIVLIYFSFIFSIRRLHDRNHSGWLSLLILVPFLNLFFILYLIFAPGNPGSNNYGAPHITKTWEKVLGWMYFLIFPLGILAAIAIPAYQNYVDRAQHQQIELHSQHTQSE</sequence>
<dbReference type="InterPro" id="IPR045584">
    <property type="entry name" value="Pilin-like"/>
</dbReference>
<protein>
    <submittedName>
        <fullName evidence="1">DUF805 domain-containing protein</fullName>
    </submittedName>
</protein>